<dbReference type="GO" id="GO:0006487">
    <property type="term" value="P:protein N-linked glycosylation"/>
    <property type="evidence" value="ECO:0007669"/>
    <property type="project" value="TreeGrafter"/>
</dbReference>
<dbReference type="GO" id="GO:0000032">
    <property type="term" value="P:cell wall mannoprotein biosynthetic process"/>
    <property type="evidence" value="ECO:0007669"/>
    <property type="project" value="TreeGrafter"/>
</dbReference>
<evidence type="ECO:0000256" key="6">
    <source>
        <dbReference type="SAM" id="Phobius"/>
    </source>
</evidence>
<evidence type="ECO:0000256" key="5">
    <source>
        <dbReference type="ARBA" id="ARBA00022968"/>
    </source>
</evidence>
<dbReference type="Pfam" id="PF01793">
    <property type="entry name" value="Glyco_transf_15"/>
    <property type="match status" value="1"/>
</dbReference>
<dbReference type="GO" id="GO:0016020">
    <property type="term" value="C:membrane"/>
    <property type="evidence" value="ECO:0007669"/>
    <property type="project" value="UniProtKB-SubCell"/>
</dbReference>
<dbReference type="PANTHER" id="PTHR31121:SF7">
    <property type="entry name" value="MANNOSYLTRANSFERASE KTR4-RELATED"/>
    <property type="match status" value="1"/>
</dbReference>
<keyword evidence="4" id="KW-0808">Transferase</keyword>
<accession>A0A8J2X4S1</accession>
<evidence type="ECO:0000313" key="7">
    <source>
        <dbReference type="EMBL" id="CDF87434.1"/>
    </source>
</evidence>
<keyword evidence="3" id="KW-0328">Glycosyltransferase</keyword>
<name>A0A8J2X4S1_ZYGB2</name>
<organism evidence="7 8">
    <name type="scientific">Zygosaccharomyces bailii (strain CLIB 213 / ATCC 58445 / CBS 680 / BCRC 21525 / NBRC 1098 / NCYC 1416 / NRRL Y-2227)</name>
    <dbReference type="NCBI Taxonomy" id="1333698"/>
    <lineage>
        <taxon>Eukaryota</taxon>
        <taxon>Fungi</taxon>
        <taxon>Dikarya</taxon>
        <taxon>Ascomycota</taxon>
        <taxon>Saccharomycotina</taxon>
        <taxon>Saccharomycetes</taxon>
        <taxon>Saccharomycetales</taxon>
        <taxon>Saccharomycetaceae</taxon>
        <taxon>Zygosaccharomyces</taxon>
    </lineage>
</organism>
<protein>
    <submittedName>
        <fullName evidence="7">BN860_06282g1_1</fullName>
    </submittedName>
</protein>
<keyword evidence="6" id="KW-0812">Transmembrane</keyword>
<dbReference type="GO" id="GO:0000026">
    <property type="term" value="F:alpha-1,2-mannosyltransferase activity"/>
    <property type="evidence" value="ECO:0007669"/>
    <property type="project" value="TreeGrafter"/>
</dbReference>
<dbReference type="PANTHER" id="PTHR31121">
    <property type="entry name" value="ALPHA-1,2 MANNOSYLTRANSFERASE KTR1"/>
    <property type="match status" value="1"/>
</dbReference>
<dbReference type="AlphaFoldDB" id="A0A8J2X4S1"/>
<keyword evidence="5" id="KW-0735">Signal-anchor</keyword>
<dbReference type="EMBL" id="HG316454">
    <property type="protein sequence ID" value="CDF87434.1"/>
    <property type="molecule type" value="Genomic_DNA"/>
</dbReference>
<keyword evidence="6" id="KW-1133">Transmembrane helix</keyword>
<reference evidence="8" key="1">
    <citation type="journal article" date="2013" name="Genome Announc.">
        <title>Genome sequence of the food spoilage yeast Zygosaccharomyces bailii CLIB 213(T).</title>
        <authorList>
            <person name="Galeote V."/>
            <person name="Bigey F."/>
            <person name="Devillers H."/>
            <person name="Neuveglise C."/>
            <person name="Dequin S."/>
        </authorList>
    </citation>
    <scope>NUCLEOTIDE SEQUENCE [LARGE SCALE GENOMIC DNA]</scope>
    <source>
        <strain evidence="8">CLIB 213 / ATCC 58445 / CBS 680 / CCRC 21525 / NBRC 1098 / NCYC 1416 / NRRL Y-2227</strain>
    </source>
</reference>
<proteinExistence type="inferred from homology"/>
<dbReference type="InterPro" id="IPR029044">
    <property type="entry name" value="Nucleotide-diphossugar_trans"/>
</dbReference>
<evidence type="ECO:0000256" key="4">
    <source>
        <dbReference type="ARBA" id="ARBA00022679"/>
    </source>
</evidence>
<dbReference type="GO" id="GO:0005794">
    <property type="term" value="C:Golgi apparatus"/>
    <property type="evidence" value="ECO:0007669"/>
    <property type="project" value="TreeGrafter"/>
</dbReference>
<sequence>MISCLSRRVVRWILVLGVVLALLICAHQLVSDYGYKEALGEMASRPYKWYTAGGNTLEQNANGTAPVTDSQSGTAPDAYKDILAILQTPLVDRKSLDEKDIDELLRERKQLYVDALKKPIAEPKVAGLIRAGEKKAGNANAAILCLVRNEDLDDIIGSILELEEQFNGDFQYPYVFLNDGEFTSQFKDAILRALPQSRKVEFGTIDPELWNMPSDIDEQEFNERMEKLSGIQHADQVSYHNMCRFYSKAFYHHPLMQKYKYAWRVEPGVHFYCKINYDVFQFMQANDKIYGYVLNLYDSPESIETLWVRTLDFLKEHPSYLHEKGAHEWIRDNVQKPRNYDMTKGYSTCHFWTNFEITDMDFLRSTIYEEFMAFLDSQKGFYYERWGDAPVRSLALALFADKSRIHWFRDIAYTHFPYTNCPACPEDSTRCNGDCKPGLFVPWDNLEVENCQPTWIKYEMSQEDLDMY</sequence>
<dbReference type="Proteomes" id="UP000019375">
    <property type="component" value="Unassembled WGS sequence"/>
</dbReference>
<dbReference type="SUPFAM" id="SSF53448">
    <property type="entry name" value="Nucleotide-diphospho-sugar transferases"/>
    <property type="match status" value="1"/>
</dbReference>
<gene>
    <name evidence="7" type="ORF">BN860_06282g</name>
</gene>
<dbReference type="Gene3D" id="3.90.550.10">
    <property type="entry name" value="Spore Coat Polysaccharide Biosynthesis Protein SpsA, Chain A"/>
    <property type="match status" value="1"/>
</dbReference>
<feature type="transmembrane region" description="Helical" evidence="6">
    <location>
        <begin position="12"/>
        <end position="30"/>
    </location>
</feature>
<dbReference type="FunFam" id="3.90.550.10:FF:000051">
    <property type="entry name" value="Alpha-1,2-mannosyltransferase (Ktr4)"/>
    <property type="match status" value="1"/>
</dbReference>
<comment type="similarity">
    <text evidence="2">Belongs to the glycosyltransferase 15 family.</text>
</comment>
<evidence type="ECO:0000313" key="8">
    <source>
        <dbReference type="Proteomes" id="UP000019375"/>
    </source>
</evidence>
<evidence type="ECO:0000256" key="3">
    <source>
        <dbReference type="ARBA" id="ARBA00022676"/>
    </source>
</evidence>
<dbReference type="GO" id="GO:0006493">
    <property type="term" value="P:protein O-linked glycosylation"/>
    <property type="evidence" value="ECO:0007669"/>
    <property type="project" value="TreeGrafter"/>
</dbReference>
<evidence type="ECO:0000256" key="1">
    <source>
        <dbReference type="ARBA" id="ARBA00004606"/>
    </source>
</evidence>
<comment type="subcellular location">
    <subcellularLocation>
        <location evidence="1">Membrane</location>
        <topology evidence="1">Single-pass type II membrane protein</topology>
    </subcellularLocation>
</comment>
<dbReference type="InterPro" id="IPR002685">
    <property type="entry name" value="Glyco_trans_15"/>
</dbReference>
<keyword evidence="6" id="KW-0472">Membrane</keyword>
<dbReference type="OrthoDB" id="439943at2759"/>
<keyword evidence="8" id="KW-1185">Reference proteome</keyword>
<evidence type="ECO:0000256" key="2">
    <source>
        <dbReference type="ARBA" id="ARBA00007677"/>
    </source>
</evidence>